<dbReference type="GO" id="GO:0005737">
    <property type="term" value="C:cytoplasm"/>
    <property type="evidence" value="ECO:0007669"/>
    <property type="project" value="TreeGrafter"/>
</dbReference>
<dbReference type="SUPFAM" id="SSF56801">
    <property type="entry name" value="Acetyl-CoA synthetase-like"/>
    <property type="match status" value="1"/>
</dbReference>
<dbReference type="Pfam" id="PF00501">
    <property type="entry name" value="AMP-binding"/>
    <property type="match status" value="1"/>
</dbReference>
<feature type="domain" description="Carrier" evidence="5">
    <location>
        <begin position="761"/>
        <end position="837"/>
    </location>
</feature>
<dbReference type="InterPro" id="IPR010071">
    <property type="entry name" value="AA_adenyl_dom"/>
</dbReference>
<dbReference type="InterPro" id="IPR020845">
    <property type="entry name" value="AMP-binding_CS"/>
</dbReference>
<dbReference type="GO" id="GO:0043041">
    <property type="term" value="P:amino acid activation for nonribosomal peptide biosynthetic process"/>
    <property type="evidence" value="ECO:0007669"/>
    <property type="project" value="TreeGrafter"/>
</dbReference>
<organism evidence="6 7">
    <name type="scientific">Penicillium egyptiacum</name>
    <dbReference type="NCBI Taxonomy" id="1303716"/>
    <lineage>
        <taxon>Eukaryota</taxon>
        <taxon>Fungi</taxon>
        <taxon>Dikarya</taxon>
        <taxon>Ascomycota</taxon>
        <taxon>Pezizomycotina</taxon>
        <taxon>Eurotiomycetes</taxon>
        <taxon>Eurotiomycetidae</taxon>
        <taxon>Eurotiales</taxon>
        <taxon>Aspergillaceae</taxon>
        <taxon>Penicillium</taxon>
    </lineage>
</organism>
<accession>A0A9W4K172</accession>
<dbReference type="InterPro" id="IPR023213">
    <property type="entry name" value="CAT-like_dom_sf"/>
</dbReference>
<dbReference type="NCBIfam" id="TIGR01733">
    <property type="entry name" value="AA-adenyl-dom"/>
    <property type="match status" value="1"/>
</dbReference>
<comment type="caution">
    <text evidence="6">The sequence shown here is derived from an EMBL/GenBank/DDBJ whole genome shotgun (WGS) entry which is preliminary data.</text>
</comment>
<dbReference type="Proteomes" id="UP001154252">
    <property type="component" value="Unassembled WGS sequence"/>
</dbReference>
<keyword evidence="3" id="KW-0436">Ligase</keyword>
<gene>
    <name evidence="6" type="ORF">PEGY_LOCUS326</name>
</gene>
<evidence type="ECO:0000256" key="2">
    <source>
        <dbReference type="ARBA" id="ARBA00022553"/>
    </source>
</evidence>
<evidence type="ECO:0000256" key="1">
    <source>
        <dbReference type="ARBA" id="ARBA00022450"/>
    </source>
</evidence>
<dbReference type="PANTHER" id="PTHR45527:SF16">
    <property type="entry name" value="NONRIBOSOMAL PEPTIDE SYNTHASE ATNA-RELATED"/>
    <property type="match status" value="1"/>
</dbReference>
<comment type="similarity">
    <text evidence="4">Belongs to the NRP synthetase family.</text>
</comment>
<dbReference type="InterPro" id="IPR042099">
    <property type="entry name" value="ANL_N_sf"/>
</dbReference>
<dbReference type="CDD" id="cd05918">
    <property type="entry name" value="A_NRPS_SidN3_like"/>
    <property type="match status" value="1"/>
</dbReference>
<dbReference type="SUPFAM" id="SSF52777">
    <property type="entry name" value="CoA-dependent acyltransferases"/>
    <property type="match status" value="4"/>
</dbReference>
<dbReference type="PANTHER" id="PTHR45527">
    <property type="entry name" value="NONRIBOSOMAL PEPTIDE SYNTHETASE"/>
    <property type="match status" value="1"/>
</dbReference>
<dbReference type="OrthoDB" id="416786at2759"/>
<dbReference type="Gene3D" id="3.30.559.30">
    <property type="entry name" value="Nonribosomal peptide synthetase, condensation domain"/>
    <property type="match status" value="2"/>
</dbReference>
<dbReference type="SUPFAM" id="SSF47336">
    <property type="entry name" value="ACP-like"/>
    <property type="match status" value="2"/>
</dbReference>
<dbReference type="GO" id="GO:0031177">
    <property type="term" value="F:phosphopantetheine binding"/>
    <property type="evidence" value="ECO:0007669"/>
    <property type="project" value="TreeGrafter"/>
</dbReference>
<feature type="domain" description="Carrier" evidence="5">
    <location>
        <begin position="1410"/>
        <end position="1484"/>
    </location>
</feature>
<dbReference type="Gene3D" id="1.10.1200.10">
    <property type="entry name" value="ACP-like"/>
    <property type="match status" value="2"/>
</dbReference>
<dbReference type="InterPro" id="IPR009081">
    <property type="entry name" value="PP-bd_ACP"/>
</dbReference>
<keyword evidence="2" id="KW-0597">Phosphoprotein</keyword>
<dbReference type="Pfam" id="PF00550">
    <property type="entry name" value="PP-binding"/>
    <property type="match status" value="2"/>
</dbReference>
<dbReference type="PROSITE" id="PS00455">
    <property type="entry name" value="AMP_BINDING"/>
    <property type="match status" value="1"/>
</dbReference>
<evidence type="ECO:0000259" key="5">
    <source>
        <dbReference type="PROSITE" id="PS50075"/>
    </source>
</evidence>
<dbReference type="InterPro" id="IPR001242">
    <property type="entry name" value="Condensation_dom"/>
</dbReference>
<reference evidence="6" key="1">
    <citation type="submission" date="2021-07" db="EMBL/GenBank/DDBJ databases">
        <authorList>
            <person name="Branca A.L. A."/>
        </authorList>
    </citation>
    <scope>NUCLEOTIDE SEQUENCE</scope>
</reference>
<protein>
    <recommendedName>
        <fullName evidence="5">Carrier domain-containing protein</fullName>
    </recommendedName>
</protein>
<evidence type="ECO:0000313" key="6">
    <source>
        <dbReference type="EMBL" id="CAG8883008.1"/>
    </source>
</evidence>
<dbReference type="CDD" id="cd19545">
    <property type="entry name" value="FUM14_C_NRPS-like"/>
    <property type="match status" value="2"/>
</dbReference>
<keyword evidence="1" id="KW-0596">Phosphopantetheine</keyword>
<proteinExistence type="inferred from homology"/>
<dbReference type="Gene3D" id="3.40.50.12780">
    <property type="entry name" value="N-terminal domain of ligase-like"/>
    <property type="match status" value="1"/>
</dbReference>
<evidence type="ECO:0000313" key="7">
    <source>
        <dbReference type="Proteomes" id="UP001154252"/>
    </source>
</evidence>
<dbReference type="GO" id="GO:0016874">
    <property type="term" value="F:ligase activity"/>
    <property type="evidence" value="ECO:0007669"/>
    <property type="project" value="UniProtKB-KW"/>
</dbReference>
<dbReference type="PROSITE" id="PS50075">
    <property type="entry name" value="CARRIER"/>
    <property type="match status" value="2"/>
</dbReference>
<sequence length="1943" mass="216185">MQFFDTFLQYTPLISRQDLDLSLFQAFLSKESVEATFQPRLLAPEIITAAWFLLLARYAQAESLHVQTQRFNHPKAKATVSKLTLGPHTRLEDVVKKTSTLPEADLCVTENSVHAFPLAERHGAKLDDGFRTAIVATAYHKSSNDSKLLAQLSSCHIIARCHFDKLLLWVDPRLGDLQLPRRLLSQLEFIAAQLVHLSSSTQVIGDLEYFSPEDQMDANTNDPPLRPAISKLLHEVIASFAMSRPNAPAICAWDADLTYQELDKLSTKLASQLVHAGVRPGALVPLLFEKSAYTHVAQVAVMKAGGAFTTLPYDMPLARINSIVSQLAPEGSSGKPVVGLCSPSLATTLEPLVSLTIPVDETSMKGIFEASIMEPPGVQPHDPAYVIFTSGTTGVPKGVVVEHRNICSSSHYFGEEQMSLDRPGVRQSQFLSYAFDGSMHEIFYTLANGGCLCVLSEDERMNDISGAMTRMGVTHAKFTPSIVDQLSPEDFPTVQKLFLGGEPLTTACVDRWQPRVEVWNNYGPAECTVQSTVISCNNSKWATGVIGHAGASRCFVVDPRNPQRRLPRGCIGEIIVEGPNVSRGYLHKPAQASSAFIQGLSWAPSGRFYRTGDLGYMDAYGLLTCKGRSDDQVKINGQRIELGEVETQLQLVLPGASRGVVDAINPSGRGNVLVALVQVDECLPERMDFDRLEGEIREGLAQVLPPAFVPSRIVQVGEIPLGATGKTDRKALRKIANDIISGLLVQQKYGNVAKNENTTPKVLEERESILREMWAETLHLSVEIMQSQSNFFHLGGNSLLAMRLAAIACKQSWNLSVRDIFAYPLLGEMVKAVSSLNSTSMSWAVGYSSFKIPSELKPKITKDWNIEECIVQDIYPATAIQETFLALSTANQGAYIMQYTFTIPDGVDVQCLQRSWRCVMEAHPILRTRFYNTAVGLFQVVLVEDFHWEERCEPDSTKLRKQIKSTLLLPCQPLSQFHLLTDNESGSRTLIWTVSHSLTDGWTSSRLFGEVHSVYGRGIAVPPTTPYSAFVQESMRAPEAMEVFWKNQLDHGPVMEYPILPYADFRPETNSRQAGQLPIAHLSNASRHTVPLMVRAAWAITLSNATQQEDVLFGVNLSGRHEFPDVVGPTVTTVPLRTTVRGSLLIREFLDQLRDQSVRMMPFEQTSMQRIAAIDNRHLQSYCKFQNSLVVQLPREQVIGDISLDWMHPTRLDTVSAQGLVVNCLVEPSAVNVWMNYDNRVLGKEAMQALMNRFLAILSRVLAMERNQTIAQVRTETQDLYQTISVPKGSREIGYLGQAIDASRVEGQMAAITGMPQHDRLVELVRPHERSNHHFLAGFISTDEIEQFTHHISDLQLQMGQHLPNHMIPSLYVPMPTDKSPSMARENLEKIAWDYGLKSVTTLSSTPLPTGLSPVEEILMKCWADVLGRADITVHDSFLLLGGDSIKVMRLVSAARAANLRLSAAFALQNPIFRRMAAGAEVVECQALQGVQAWSLVGGKKTMIGIRDEIEHQTGHSMDGLEDIFPVTEYQKSTFLKSLRTPGTCVLQSRYRLDSEVQFSRMQIAWREVCLQFPCLRTRLVRPNGWDVLQAVVSEMTELQMMHFATMNDLRDHMQKTLLDMTRLGASLNGGVFAVVGEGEDQERHLIWSIHHAIFDGCTLRKVRKALVDRYQGVISQKSAPLQDYVGFLQSQDPTASARYWTRYLKGASTSVFPHYPTPEYVVRPHATHRLVLGLKRSGRQPITLATVIHAAWGMVLVSLTRTRDATYQHLVSGRTAAVDKIDHFAGPTINLVPMRIKVQERLRSTVGGFLAEIQAQSTERMPFEGIGMEKIMSLMPEKARLFDFHHILVIHSGCGGELNSEEQSGLIHKTEETMNLDGYLGLVVQCTMNQVGVTVDLRWDETLLPHSVISILCARMSFLIRAMVEGDQSVTVADLRRQCNAL</sequence>
<dbReference type="InterPro" id="IPR006162">
    <property type="entry name" value="Ppantetheine_attach_site"/>
</dbReference>
<name>A0A9W4K172_9EURO</name>
<evidence type="ECO:0000256" key="4">
    <source>
        <dbReference type="ARBA" id="ARBA00029454"/>
    </source>
</evidence>
<dbReference type="Pfam" id="PF00668">
    <property type="entry name" value="Condensation"/>
    <property type="match status" value="2"/>
</dbReference>
<dbReference type="InterPro" id="IPR000873">
    <property type="entry name" value="AMP-dep_synth/lig_dom"/>
</dbReference>
<dbReference type="InterPro" id="IPR036736">
    <property type="entry name" value="ACP-like_sf"/>
</dbReference>
<dbReference type="Gene3D" id="3.30.300.30">
    <property type="match status" value="2"/>
</dbReference>
<dbReference type="GO" id="GO:0044550">
    <property type="term" value="P:secondary metabolite biosynthetic process"/>
    <property type="evidence" value="ECO:0007669"/>
    <property type="project" value="TreeGrafter"/>
</dbReference>
<dbReference type="Gene3D" id="3.30.559.10">
    <property type="entry name" value="Chloramphenicol acetyltransferase-like domain"/>
    <property type="match status" value="2"/>
</dbReference>
<evidence type="ECO:0000256" key="3">
    <source>
        <dbReference type="ARBA" id="ARBA00022598"/>
    </source>
</evidence>
<dbReference type="PROSITE" id="PS00012">
    <property type="entry name" value="PHOSPHOPANTETHEINE"/>
    <property type="match status" value="2"/>
</dbReference>
<dbReference type="EMBL" id="CAJVRC010000459">
    <property type="protein sequence ID" value="CAG8883008.1"/>
    <property type="molecule type" value="Genomic_DNA"/>
</dbReference>
<dbReference type="InterPro" id="IPR045851">
    <property type="entry name" value="AMP-bd_C_sf"/>
</dbReference>
<keyword evidence="7" id="KW-1185">Reference proteome</keyword>